<dbReference type="OrthoDB" id="7862954at2"/>
<gene>
    <name evidence="2" type="ORF">BXY39_1602</name>
</gene>
<dbReference type="EMBL" id="REFR01000010">
    <property type="protein sequence ID" value="RMB08955.1"/>
    <property type="molecule type" value="Genomic_DNA"/>
</dbReference>
<proteinExistence type="predicted"/>
<dbReference type="RefSeq" id="WP_121938269.1">
    <property type="nucleotide sequence ID" value="NZ_REFR01000010.1"/>
</dbReference>
<dbReference type="AlphaFoldDB" id="A0A3M0CJA4"/>
<dbReference type="Proteomes" id="UP000271227">
    <property type="component" value="Unassembled WGS sequence"/>
</dbReference>
<organism evidence="2 3">
    <name type="scientific">Eilatimonas milleporae</name>
    <dbReference type="NCBI Taxonomy" id="911205"/>
    <lineage>
        <taxon>Bacteria</taxon>
        <taxon>Pseudomonadati</taxon>
        <taxon>Pseudomonadota</taxon>
        <taxon>Alphaproteobacteria</taxon>
        <taxon>Kordiimonadales</taxon>
        <taxon>Kordiimonadaceae</taxon>
        <taxon>Eilatimonas</taxon>
    </lineage>
</organism>
<evidence type="ECO:0000313" key="2">
    <source>
        <dbReference type="EMBL" id="RMB08955.1"/>
    </source>
</evidence>
<evidence type="ECO:0000313" key="3">
    <source>
        <dbReference type="Proteomes" id="UP000271227"/>
    </source>
</evidence>
<dbReference type="Pfam" id="PF10135">
    <property type="entry name" value="Rod-binding"/>
    <property type="match status" value="1"/>
</dbReference>
<accession>A0A3M0CJA4</accession>
<protein>
    <submittedName>
        <fullName evidence="2">Rod binding protein</fullName>
    </submittedName>
</protein>
<dbReference type="InterPro" id="IPR019301">
    <property type="entry name" value="Flagellar_prot_FlgJ_N"/>
</dbReference>
<sequence length="114" mass="12304">MSEALLHSAPYAAVDTRLSQARAALDKAAQGTPRNGEKDPQAWDAAVQFEAVFLSQMLGPMMETVPTNDLMGGGHAEGIYRGMMVDEIGKVMARTGSIGIADKVYQELIKLQEH</sequence>
<dbReference type="InParanoid" id="A0A3M0CJA4"/>
<evidence type="ECO:0000259" key="1">
    <source>
        <dbReference type="Pfam" id="PF10135"/>
    </source>
</evidence>
<feature type="domain" description="Flagellar protein FlgJ N-terminal" evidence="1">
    <location>
        <begin position="61"/>
        <end position="106"/>
    </location>
</feature>
<name>A0A3M0CJA4_9PROT</name>
<comment type="caution">
    <text evidence="2">The sequence shown here is derived from an EMBL/GenBank/DDBJ whole genome shotgun (WGS) entry which is preliminary data.</text>
</comment>
<keyword evidence="3" id="KW-1185">Reference proteome</keyword>
<reference evidence="2 3" key="1">
    <citation type="submission" date="2018-10" db="EMBL/GenBank/DDBJ databases">
        <title>Genomic Encyclopedia of Archaeal and Bacterial Type Strains, Phase II (KMG-II): from individual species to whole genera.</title>
        <authorList>
            <person name="Goeker M."/>
        </authorList>
    </citation>
    <scope>NUCLEOTIDE SEQUENCE [LARGE SCALE GENOMIC DNA]</scope>
    <source>
        <strain evidence="2 3">DSM 25217</strain>
    </source>
</reference>